<dbReference type="EMBL" id="JAINUG010000286">
    <property type="protein sequence ID" value="KAJ8383755.1"/>
    <property type="molecule type" value="Genomic_DNA"/>
</dbReference>
<evidence type="ECO:0000313" key="3">
    <source>
        <dbReference type="EMBL" id="KAJ8383755.1"/>
    </source>
</evidence>
<dbReference type="SUPFAM" id="SSF50630">
    <property type="entry name" value="Acid proteases"/>
    <property type="match status" value="1"/>
</dbReference>
<dbReference type="Pfam" id="PF00077">
    <property type="entry name" value="RVP"/>
    <property type="match status" value="1"/>
</dbReference>
<keyword evidence="4" id="KW-1185">Reference proteome</keyword>
<dbReference type="Gene3D" id="2.40.70.10">
    <property type="entry name" value="Acid Proteases"/>
    <property type="match status" value="1"/>
</dbReference>
<dbReference type="InterPro" id="IPR021109">
    <property type="entry name" value="Peptidase_aspartic_dom_sf"/>
</dbReference>
<dbReference type="Proteomes" id="UP001221898">
    <property type="component" value="Unassembled WGS sequence"/>
</dbReference>
<dbReference type="GO" id="GO:0004190">
    <property type="term" value="F:aspartic-type endopeptidase activity"/>
    <property type="evidence" value="ECO:0007669"/>
    <property type="project" value="InterPro"/>
</dbReference>
<evidence type="ECO:0000313" key="4">
    <source>
        <dbReference type="Proteomes" id="UP001221898"/>
    </source>
</evidence>
<reference evidence="3" key="1">
    <citation type="journal article" date="2023" name="Science">
        <title>Genome structures resolve the early diversification of teleost fishes.</title>
        <authorList>
            <person name="Parey E."/>
            <person name="Louis A."/>
            <person name="Montfort J."/>
            <person name="Bouchez O."/>
            <person name="Roques C."/>
            <person name="Iampietro C."/>
            <person name="Lluch J."/>
            <person name="Castinel A."/>
            <person name="Donnadieu C."/>
            <person name="Desvignes T."/>
            <person name="Floi Bucao C."/>
            <person name="Jouanno E."/>
            <person name="Wen M."/>
            <person name="Mejri S."/>
            <person name="Dirks R."/>
            <person name="Jansen H."/>
            <person name="Henkel C."/>
            <person name="Chen W.J."/>
            <person name="Zahm M."/>
            <person name="Cabau C."/>
            <person name="Klopp C."/>
            <person name="Thompson A.W."/>
            <person name="Robinson-Rechavi M."/>
            <person name="Braasch I."/>
            <person name="Lecointre G."/>
            <person name="Bobe J."/>
            <person name="Postlethwait J.H."/>
            <person name="Berthelot C."/>
            <person name="Roest Crollius H."/>
            <person name="Guiguen Y."/>
        </authorList>
    </citation>
    <scope>NUCLEOTIDE SEQUENCE</scope>
    <source>
        <strain evidence="3">NC1722</strain>
    </source>
</reference>
<sequence>MPTAESTSSPQVHFAALLGESRDRRPTCPVTVNQRDVEALLDSGSARTLVQESVLEAPSFVRGDPVPVVCVHGDTREYPTTMVKLRTTKGSFDVEPKPLQGSLVALNRHQGNRATLTNNLGQVKMTLLALEKGHHLQVSTVQLSYRTPPWVMH</sequence>
<accession>A0AAD7RGR5</accession>
<evidence type="ECO:0000259" key="2">
    <source>
        <dbReference type="Pfam" id="PF00077"/>
    </source>
</evidence>
<name>A0AAD7RGR5_9TELE</name>
<proteinExistence type="predicted"/>
<evidence type="ECO:0000256" key="1">
    <source>
        <dbReference type="ARBA" id="ARBA00022801"/>
    </source>
</evidence>
<keyword evidence="1" id="KW-0378">Hydrolase</keyword>
<organism evidence="3 4">
    <name type="scientific">Aldrovandia affinis</name>
    <dbReference type="NCBI Taxonomy" id="143900"/>
    <lineage>
        <taxon>Eukaryota</taxon>
        <taxon>Metazoa</taxon>
        <taxon>Chordata</taxon>
        <taxon>Craniata</taxon>
        <taxon>Vertebrata</taxon>
        <taxon>Euteleostomi</taxon>
        <taxon>Actinopterygii</taxon>
        <taxon>Neopterygii</taxon>
        <taxon>Teleostei</taxon>
        <taxon>Notacanthiformes</taxon>
        <taxon>Halosauridae</taxon>
        <taxon>Aldrovandia</taxon>
    </lineage>
</organism>
<comment type="caution">
    <text evidence="3">The sequence shown here is derived from an EMBL/GenBank/DDBJ whole genome shotgun (WGS) entry which is preliminary data.</text>
</comment>
<dbReference type="InterPro" id="IPR001969">
    <property type="entry name" value="Aspartic_peptidase_AS"/>
</dbReference>
<dbReference type="PROSITE" id="PS00141">
    <property type="entry name" value="ASP_PROTEASE"/>
    <property type="match status" value="1"/>
</dbReference>
<feature type="domain" description="Retropepsins" evidence="2">
    <location>
        <begin position="23"/>
        <end position="100"/>
    </location>
</feature>
<dbReference type="GO" id="GO:0006508">
    <property type="term" value="P:proteolysis"/>
    <property type="evidence" value="ECO:0007669"/>
    <property type="project" value="InterPro"/>
</dbReference>
<gene>
    <name evidence="3" type="ORF">AAFF_G00215140</name>
</gene>
<dbReference type="AlphaFoldDB" id="A0AAD7RGR5"/>
<dbReference type="InterPro" id="IPR018061">
    <property type="entry name" value="Retropepsins"/>
</dbReference>
<protein>
    <recommendedName>
        <fullName evidence="2">Retropepsins domain-containing protein</fullName>
    </recommendedName>
</protein>